<evidence type="ECO:0000313" key="2">
    <source>
        <dbReference type="Proteomes" id="UP000230069"/>
    </source>
</evidence>
<dbReference type="EMBL" id="KZ305023">
    <property type="protein sequence ID" value="PIA57475.1"/>
    <property type="molecule type" value="Genomic_DNA"/>
</dbReference>
<keyword evidence="2" id="KW-1185">Reference proteome</keyword>
<dbReference type="AlphaFoldDB" id="A0A2G5ENX4"/>
<accession>A0A2G5ENX4</accession>
<dbReference type="InParanoid" id="A0A2G5ENX4"/>
<protein>
    <submittedName>
        <fullName evidence="1">Uncharacterized protein</fullName>
    </submittedName>
</protein>
<name>A0A2G5ENX4_AQUCA</name>
<gene>
    <name evidence="1" type="ORF">AQUCO_00600302v1</name>
</gene>
<reference evidence="1 2" key="1">
    <citation type="submission" date="2017-09" db="EMBL/GenBank/DDBJ databases">
        <title>WGS assembly of Aquilegia coerulea Goldsmith.</title>
        <authorList>
            <person name="Hodges S."/>
            <person name="Kramer E."/>
            <person name="Nordborg M."/>
            <person name="Tomkins J."/>
            <person name="Borevitz J."/>
            <person name="Derieg N."/>
            <person name="Yan J."/>
            <person name="Mihaltcheva S."/>
            <person name="Hayes R.D."/>
            <person name="Rokhsar D."/>
        </authorList>
    </citation>
    <scope>NUCLEOTIDE SEQUENCE [LARGE SCALE GENOMIC DNA]</scope>
    <source>
        <strain evidence="2">cv. Goldsmith</strain>
    </source>
</reference>
<organism evidence="1 2">
    <name type="scientific">Aquilegia coerulea</name>
    <name type="common">Rocky mountain columbine</name>
    <dbReference type="NCBI Taxonomy" id="218851"/>
    <lineage>
        <taxon>Eukaryota</taxon>
        <taxon>Viridiplantae</taxon>
        <taxon>Streptophyta</taxon>
        <taxon>Embryophyta</taxon>
        <taxon>Tracheophyta</taxon>
        <taxon>Spermatophyta</taxon>
        <taxon>Magnoliopsida</taxon>
        <taxon>Ranunculales</taxon>
        <taxon>Ranunculaceae</taxon>
        <taxon>Thalictroideae</taxon>
        <taxon>Aquilegia</taxon>
    </lineage>
</organism>
<evidence type="ECO:0000313" key="1">
    <source>
        <dbReference type="EMBL" id="PIA57475.1"/>
    </source>
</evidence>
<dbReference type="Proteomes" id="UP000230069">
    <property type="component" value="Unassembled WGS sequence"/>
</dbReference>
<sequence>MSVILGFKKFTVHYGGYWGLIQSGKDDDVDISYICKGNKCRLTIDDHLMTMWMDIKPSGDRNYHLFVSLRVVQPLIRKSPRKKQPVSRYGNEPVAKKKVVF</sequence>
<proteinExistence type="predicted"/>